<gene>
    <name evidence="2" type="ORF">COLO4_34017</name>
</gene>
<dbReference type="EMBL" id="AWUE01022031">
    <property type="protein sequence ID" value="OMO59889.1"/>
    <property type="molecule type" value="Genomic_DNA"/>
</dbReference>
<evidence type="ECO:0000313" key="3">
    <source>
        <dbReference type="Proteomes" id="UP000187203"/>
    </source>
</evidence>
<protein>
    <submittedName>
        <fullName evidence="2">Aldolase-type TIM barrel</fullName>
    </submittedName>
</protein>
<organism evidence="2 3">
    <name type="scientific">Corchorus olitorius</name>
    <dbReference type="NCBI Taxonomy" id="93759"/>
    <lineage>
        <taxon>Eukaryota</taxon>
        <taxon>Viridiplantae</taxon>
        <taxon>Streptophyta</taxon>
        <taxon>Embryophyta</taxon>
        <taxon>Tracheophyta</taxon>
        <taxon>Spermatophyta</taxon>
        <taxon>Magnoliopsida</taxon>
        <taxon>eudicotyledons</taxon>
        <taxon>Gunneridae</taxon>
        <taxon>Pentapetalae</taxon>
        <taxon>rosids</taxon>
        <taxon>malvids</taxon>
        <taxon>Malvales</taxon>
        <taxon>Malvaceae</taxon>
        <taxon>Grewioideae</taxon>
        <taxon>Apeibeae</taxon>
        <taxon>Corchorus</taxon>
    </lineage>
</organism>
<comment type="caution">
    <text evidence="2">The sequence shown here is derived from an EMBL/GenBank/DDBJ whole genome shotgun (WGS) entry which is preliminary data.</text>
</comment>
<dbReference type="Proteomes" id="UP000187203">
    <property type="component" value="Unassembled WGS sequence"/>
</dbReference>
<comment type="similarity">
    <text evidence="1">Belongs to the phosphosulfolactate synthase family.</text>
</comment>
<dbReference type="InterPro" id="IPR013785">
    <property type="entry name" value="Aldolase_TIM"/>
</dbReference>
<dbReference type="Gene3D" id="3.20.20.70">
    <property type="entry name" value="Aldolase class I"/>
    <property type="match status" value="1"/>
</dbReference>
<dbReference type="InterPro" id="IPR003830">
    <property type="entry name" value="ComA_synth"/>
</dbReference>
<dbReference type="AlphaFoldDB" id="A0A1R3GPB3"/>
<name>A0A1R3GPB3_9ROSI</name>
<evidence type="ECO:0000313" key="2">
    <source>
        <dbReference type="EMBL" id="OMO59889.1"/>
    </source>
</evidence>
<proteinExistence type="inferred from homology"/>
<dbReference type="InterPro" id="IPR036112">
    <property type="entry name" value="ComA_synth_sf"/>
</dbReference>
<dbReference type="Pfam" id="PF02679">
    <property type="entry name" value="ComA"/>
    <property type="match status" value="1"/>
</dbReference>
<accession>A0A1R3GPB3</accession>
<dbReference type="OrthoDB" id="47007at2759"/>
<sequence>MAIVEGCQTFSSAGGWAEHSRRSSAVKDYVEEFKQMGFDTIELNVTSLNFFYRGRAMDFAMI</sequence>
<reference evidence="3" key="1">
    <citation type="submission" date="2013-09" db="EMBL/GenBank/DDBJ databases">
        <title>Corchorus olitorius genome sequencing.</title>
        <authorList>
            <person name="Alam M."/>
            <person name="Haque M.S."/>
            <person name="Islam M.S."/>
            <person name="Emdad E.M."/>
            <person name="Islam M.M."/>
            <person name="Ahmed B."/>
            <person name="Halim A."/>
            <person name="Hossen Q.M.M."/>
            <person name="Hossain M.Z."/>
            <person name="Ahmed R."/>
            <person name="Khan M.M."/>
            <person name="Islam R."/>
            <person name="Rashid M.M."/>
            <person name="Khan S.A."/>
            <person name="Rahman M.S."/>
            <person name="Alam M."/>
            <person name="Yahiya A.S."/>
            <person name="Khan M.S."/>
            <person name="Azam M.S."/>
            <person name="Haque T."/>
            <person name="Lashkar M.Z.H."/>
            <person name="Akhand A.I."/>
            <person name="Morshed G."/>
            <person name="Roy S."/>
            <person name="Uddin K.S."/>
            <person name="Rabeya T."/>
            <person name="Hossain A.S."/>
            <person name="Chowdhury A."/>
            <person name="Snigdha A.R."/>
            <person name="Mortoza M.S."/>
            <person name="Matin S.A."/>
            <person name="Hoque S.M.E."/>
            <person name="Islam M.K."/>
            <person name="Roy D.K."/>
            <person name="Haider R."/>
            <person name="Moosa M.M."/>
            <person name="Elias S.M."/>
            <person name="Hasan A.M."/>
            <person name="Jahan S."/>
            <person name="Shafiuddin M."/>
            <person name="Mahmood N."/>
            <person name="Shommy N.S."/>
        </authorList>
    </citation>
    <scope>NUCLEOTIDE SEQUENCE [LARGE SCALE GENOMIC DNA]</scope>
    <source>
        <strain evidence="3">cv. O-4</strain>
    </source>
</reference>
<keyword evidence="3" id="KW-1185">Reference proteome</keyword>
<dbReference type="SUPFAM" id="SSF102110">
    <property type="entry name" value="(2r)-phospho-3-sulfolactate synthase ComA"/>
    <property type="match status" value="1"/>
</dbReference>
<evidence type="ECO:0000256" key="1">
    <source>
        <dbReference type="ARBA" id="ARBA00010424"/>
    </source>
</evidence>